<dbReference type="AlphaFoldDB" id="A0A1B8AIG7"/>
<evidence type="ECO:0000313" key="6">
    <source>
        <dbReference type="Proteomes" id="UP000091967"/>
    </source>
</evidence>
<dbReference type="InterPro" id="IPR008146">
    <property type="entry name" value="Gln_synth_cat_dom"/>
</dbReference>
<organism evidence="5 6">
    <name type="scientific">Fusarium poae</name>
    <dbReference type="NCBI Taxonomy" id="36050"/>
    <lineage>
        <taxon>Eukaryota</taxon>
        <taxon>Fungi</taxon>
        <taxon>Dikarya</taxon>
        <taxon>Ascomycota</taxon>
        <taxon>Pezizomycotina</taxon>
        <taxon>Sordariomycetes</taxon>
        <taxon>Hypocreomycetidae</taxon>
        <taxon>Hypocreales</taxon>
        <taxon>Nectriaceae</taxon>
        <taxon>Fusarium</taxon>
    </lineage>
</organism>
<dbReference type="PROSITE" id="PS51987">
    <property type="entry name" value="GS_CATALYTIC"/>
    <property type="match status" value="1"/>
</dbReference>
<evidence type="ECO:0000256" key="3">
    <source>
        <dbReference type="RuleBase" id="RU000384"/>
    </source>
</evidence>
<evidence type="ECO:0000259" key="4">
    <source>
        <dbReference type="PROSITE" id="PS51987"/>
    </source>
</evidence>
<dbReference type="SUPFAM" id="SSF55931">
    <property type="entry name" value="Glutamine synthetase/guanido kinase"/>
    <property type="match status" value="1"/>
</dbReference>
<name>A0A1B8AIG7_FUSPO</name>
<dbReference type="EMBL" id="LYXU01000003">
    <property type="protein sequence ID" value="OBS20359.1"/>
    <property type="molecule type" value="Genomic_DNA"/>
</dbReference>
<dbReference type="STRING" id="36050.A0A1B8AIG7"/>
<evidence type="ECO:0000313" key="5">
    <source>
        <dbReference type="EMBL" id="OBS20359.1"/>
    </source>
</evidence>
<dbReference type="Proteomes" id="UP000091967">
    <property type="component" value="Unassembled WGS sequence"/>
</dbReference>
<comment type="caution">
    <text evidence="5">The sequence shown here is derived from an EMBL/GenBank/DDBJ whole genome shotgun (WGS) entry which is preliminary data.</text>
</comment>
<dbReference type="GO" id="GO:0004356">
    <property type="term" value="F:glutamine synthetase activity"/>
    <property type="evidence" value="ECO:0007669"/>
    <property type="project" value="InterPro"/>
</dbReference>
<reference evidence="5 6" key="1">
    <citation type="submission" date="2016-06" db="EMBL/GenBank/DDBJ databases">
        <title>Living apart together: crosstalk between the core and supernumerary genomes in a fungal plant pathogen.</title>
        <authorList>
            <person name="Vanheule A."/>
            <person name="Audenaert K."/>
            <person name="Warris S."/>
            <person name="Van De Geest H."/>
            <person name="Schijlen E."/>
            <person name="Hofte M."/>
            <person name="De Saeger S."/>
            <person name="Haesaert G."/>
            <person name="Waalwijk C."/>
            <person name="Van Der Lee T."/>
        </authorList>
    </citation>
    <scope>NUCLEOTIDE SEQUENCE [LARGE SCALE GENOMIC DNA]</scope>
    <source>
        <strain evidence="5 6">2516</strain>
    </source>
</reference>
<evidence type="ECO:0000256" key="2">
    <source>
        <dbReference type="PROSITE-ProRule" id="PRU01331"/>
    </source>
</evidence>
<dbReference type="OMA" id="RTICIRR"/>
<accession>A0A1B8AIG7</accession>
<dbReference type="PANTHER" id="PTHR43785">
    <property type="entry name" value="GAMMA-GLUTAMYLPUTRESCINE SYNTHETASE"/>
    <property type="match status" value="1"/>
</dbReference>
<proteinExistence type="inferred from homology"/>
<dbReference type="PANTHER" id="PTHR43785:SF2">
    <property type="entry name" value="TYPE-1 GLUTAMINE SYNTHETASE 1"/>
    <property type="match status" value="1"/>
</dbReference>
<dbReference type="Pfam" id="PF00120">
    <property type="entry name" value="Gln-synt_C"/>
    <property type="match status" value="1"/>
</dbReference>
<dbReference type="SMART" id="SM01230">
    <property type="entry name" value="Gln-synt_C"/>
    <property type="match status" value="1"/>
</dbReference>
<evidence type="ECO:0000256" key="1">
    <source>
        <dbReference type="ARBA" id="ARBA00022598"/>
    </source>
</evidence>
<sequence>MSPDQETLAEFLKAHPSTKFIRLQWIDLSGVLRARFLPVDRCLRIASGQENVCLAQNSMIIPISTAPRSFSLSDYHETWCLRPDWQSLCLCGFNRGHATVMSFMDQKDAASRFDKCPRTLLIQTLTRLEKEWGAKALAGFEIEFVILDEQDNIIKPLDRLNGYSRPAGLRGDTLNLVEEVVDALQQSSIAIYHFHAEAWDQLEIALAPQTLLQAIDSLIVAQETIRTICIRRNLKATMTPKPTLAGPLSGLHMHLSLDNLQGGSADCFIAGILSHMGSLCALGMANYDGYVRSVDDACGAWVGFGTDNRDLPVRKISDWHWEFRMMDATSNPYLFAAGVLLAGLDGLEKTTELVWKDCKFFPQMMDERKRNEHGLNTRMPSTLNEALDHLKQDEVLKMDVGEELMKWYMSVKDKEVEVFGKMNDEQRRIRFLEYF</sequence>
<comment type="similarity">
    <text evidence="2 3">Belongs to the glutamine synthetase family.</text>
</comment>
<keyword evidence="6" id="KW-1185">Reference proteome</keyword>
<feature type="domain" description="GS catalytic" evidence="4">
    <location>
        <begin position="117"/>
        <end position="435"/>
    </location>
</feature>
<dbReference type="InterPro" id="IPR014746">
    <property type="entry name" value="Gln_synth/guanido_kin_cat_dom"/>
</dbReference>
<protein>
    <recommendedName>
        <fullName evidence="4">GS catalytic domain-containing protein</fullName>
    </recommendedName>
</protein>
<gene>
    <name evidence="5" type="ORF">FPOA_06731</name>
</gene>
<keyword evidence="1" id="KW-0436">Ligase</keyword>
<dbReference type="Gene3D" id="3.30.590.10">
    <property type="entry name" value="Glutamine synthetase/guanido kinase, catalytic domain"/>
    <property type="match status" value="1"/>
</dbReference>
<dbReference type="OrthoDB" id="3364440at2759"/>